<evidence type="ECO:0000256" key="1">
    <source>
        <dbReference type="ARBA" id="ARBA00004123"/>
    </source>
</evidence>
<dbReference type="SUPFAM" id="SSF57716">
    <property type="entry name" value="Glucocorticoid receptor-like (DNA-binding domain)"/>
    <property type="match status" value="1"/>
</dbReference>
<sequence>MTVAVLQVTVLQHAIVEHSAAVKATPTRPRGAPCVCAMRIERCYFCSSKVYPGHGIQFVRNDSKVFRFCRPRCHKGFKRKRNPRNVRWTKSFRKAAGKELTVDPSFEFEKRRNVPVKYNRELWQKTMDAMKRVVEIKTKREGKFVMDRLLKSQEHQRVHDIVEVRKGMSLIRSPAAGLKRKKLMDEEEMELEEEVKQRVAAGPSGKKVEVKKKKIVEEVTMSDDEMKIEEDDSDDDVDNDSDDSDDNDGGGDSDDDDSDGDDNDE</sequence>
<proteinExistence type="inferred from homology"/>
<dbReference type="GO" id="GO:0042273">
    <property type="term" value="P:ribosomal large subunit biogenesis"/>
    <property type="evidence" value="ECO:0007669"/>
    <property type="project" value="TreeGrafter"/>
</dbReference>
<dbReference type="GO" id="GO:0005730">
    <property type="term" value="C:nucleolus"/>
    <property type="evidence" value="ECO:0007669"/>
    <property type="project" value="TreeGrafter"/>
</dbReference>
<dbReference type="InterPro" id="IPR023442">
    <property type="entry name" value="Ribosomal_eL24_CS"/>
</dbReference>
<dbReference type="Pfam" id="PF01246">
    <property type="entry name" value="Ribosomal_L24e"/>
    <property type="match status" value="1"/>
</dbReference>
<dbReference type="GO" id="GO:0003735">
    <property type="term" value="F:structural constituent of ribosome"/>
    <property type="evidence" value="ECO:0007669"/>
    <property type="project" value="InterPro"/>
</dbReference>
<evidence type="ECO:0000256" key="8">
    <source>
        <dbReference type="SAM" id="MobiDB-lite"/>
    </source>
</evidence>
<comment type="caution">
    <text evidence="10">The sequence shown here is derived from an EMBL/GenBank/DDBJ whole genome shotgun (WGS) entry which is preliminary data.</text>
</comment>
<evidence type="ECO:0000313" key="10">
    <source>
        <dbReference type="EMBL" id="KAK8400358.1"/>
    </source>
</evidence>
<dbReference type="InterPro" id="IPR056366">
    <property type="entry name" value="Ribosomal_eL24"/>
</dbReference>
<dbReference type="InterPro" id="IPR038630">
    <property type="entry name" value="L24e/L24_sf"/>
</dbReference>
<evidence type="ECO:0000313" key="11">
    <source>
        <dbReference type="Proteomes" id="UP001487740"/>
    </source>
</evidence>
<organism evidence="10 11">
    <name type="scientific">Scylla paramamosain</name>
    <name type="common">Mud crab</name>
    <dbReference type="NCBI Taxonomy" id="85552"/>
    <lineage>
        <taxon>Eukaryota</taxon>
        <taxon>Metazoa</taxon>
        <taxon>Ecdysozoa</taxon>
        <taxon>Arthropoda</taxon>
        <taxon>Crustacea</taxon>
        <taxon>Multicrustacea</taxon>
        <taxon>Malacostraca</taxon>
        <taxon>Eumalacostraca</taxon>
        <taxon>Eucarida</taxon>
        <taxon>Decapoda</taxon>
        <taxon>Pleocyemata</taxon>
        <taxon>Brachyura</taxon>
        <taxon>Eubrachyura</taxon>
        <taxon>Portunoidea</taxon>
        <taxon>Portunidae</taxon>
        <taxon>Portuninae</taxon>
        <taxon>Scylla</taxon>
    </lineage>
</organism>
<dbReference type="Proteomes" id="UP001487740">
    <property type="component" value="Unassembled WGS sequence"/>
</dbReference>
<dbReference type="EMBL" id="JARAKH010000010">
    <property type="protein sequence ID" value="KAK8400358.1"/>
    <property type="molecule type" value="Genomic_DNA"/>
</dbReference>
<feature type="domain" description="TRASH" evidence="9">
    <location>
        <begin position="43"/>
        <end position="81"/>
    </location>
</feature>
<name>A0AAW0UMB0_SCYPA</name>
<dbReference type="FunFam" id="2.30.170.20:FF:000001">
    <property type="entry name" value="probable ribosome biogenesis protein RLP24"/>
    <property type="match status" value="1"/>
</dbReference>
<feature type="region of interest" description="Disordered" evidence="8">
    <location>
        <begin position="195"/>
        <end position="265"/>
    </location>
</feature>
<dbReference type="SMART" id="SM00746">
    <property type="entry name" value="TRASH"/>
    <property type="match status" value="1"/>
</dbReference>
<evidence type="ECO:0000256" key="2">
    <source>
        <dbReference type="ARBA" id="ARBA00005647"/>
    </source>
</evidence>
<comment type="function">
    <text evidence="6">Involved in the biogenesis of the 60S ribosomal subunit. Ensures the docking of NOG1 to pre-60S particles.</text>
</comment>
<keyword evidence="3" id="KW-0690">Ribosome biogenesis</keyword>
<evidence type="ECO:0000259" key="9">
    <source>
        <dbReference type="SMART" id="SM00746"/>
    </source>
</evidence>
<comment type="subcellular location">
    <subcellularLocation>
        <location evidence="1">Nucleus</location>
    </subcellularLocation>
</comment>
<keyword evidence="4" id="KW-0539">Nucleus</keyword>
<protein>
    <recommendedName>
        <fullName evidence="5">Probable ribosome biogenesis protein RLP24</fullName>
    </recommendedName>
</protein>
<dbReference type="InterPro" id="IPR011017">
    <property type="entry name" value="TRASH_dom"/>
</dbReference>
<evidence type="ECO:0000256" key="6">
    <source>
        <dbReference type="ARBA" id="ARBA00059003"/>
    </source>
</evidence>
<dbReference type="InterPro" id="IPR000988">
    <property type="entry name" value="Ribosomal_eL24-rel_N"/>
</dbReference>
<evidence type="ECO:0000256" key="7">
    <source>
        <dbReference type="ARBA" id="ARBA00064137"/>
    </source>
</evidence>
<dbReference type="AlphaFoldDB" id="A0AAW0UMB0"/>
<evidence type="ECO:0000256" key="4">
    <source>
        <dbReference type="ARBA" id="ARBA00023242"/>
    </source>
</evidence>
<evidence type="ECO:0000256" key="3">
    <source>
        <dbReference type="ARBA" id="ARBA00022517"/>
    </source>
</evidence>
<comment type="subunit">
    <text evidence="7">Associated with nucleolar and cytoplasmic pre-60S particles. At the end of biogenesis it dissociates from cytoplasmic pre-60S particles and is likely to be exchanged for its ribosomal homologue, RPL24.</text>
</comment>
<gene>
    <name evidence="10" type="ORF">O3P69_003206</name>
</gene>
<keyword evidence="11" id="KW-1185">Reference proteome</keyword>
<dbReference type="CDD" id="cd00472">
    <property type="entry name" value="Ribosomal_L24e_L24"/>
    <property type="match status" value="1"/>
</dbReference>
<reference evidence="10 11" key="1">
    <citation type="submission" date="2023-03" db="EMBL/GenBank/DDBJ databases">
        <title>High-quality genome of Scylla paramamosain provides insights in environmental adaptation.</title>
        <authorList>
            <person name="Zhang L."/>
        </authorList>
    </citation>
    <scope>NUCLEOTIDE SEQUENCE [LARGE SCALE GENOMIC DNA]</scope>
    <source>
        <strain evidence="10">LZ_2023a</strain>
        <tissue evidence="10">Muscle</tissue>
    </source>
</reference>
<dbReference type="PANTHER" id="PTHR10792">
    <property type="entry name" value="60S RIBOSOMAL PROTEIN L24"/>
    <property type="match status" value="1"/>
</dbReference>
<comment type="similarity">
    <text evidence="2">Belongs to the eukaryotic ribosomal protein eL24 family.</text>
</comment>
<accession>A0AAW0UMB0</accession>
<evidence type="ECO:0000256" key="5">
    <source>
        <dbReference type="ARBA" id="ARBA00039784"/>
    </source>
</evidence>
<dbReference type="PROSITE" id="PS01073">
    <property type="entry name" value="RIBOSOMAL_L24E"/>
    <property type="match status" value="1"/>
</dbReference>
<dbReference type="Gene3D" id="2.30.170.20">
    <property type="entry name" value="Ribosomal protein L24e"/>
    <property type="match status" value="1"/>
</dbReference>
<feature type="compositionally biased region" description="Acidic residues" evidence="8">
    <location>
        <begin position="220"/>
        <end position="265"/>
    </location>
</feature>
<dbReference type="PANTHER" id="PTHR10792:SF8">
    <property type="entry name" value="RIBOSOME BIOGENESIS PROTEIN RLP24-RELATED"/>
    <property type="match status" value="1"/>
</dbReference>